<evidence type="ECO:0000259" key="1">
    <source>
        <dbReference type="Pfam" id="PF00899"/>
    </source>
</evidence>
<accession>A0A382YQY0</accession>
<dbReference type="Pfam" id="PF00899">
    <property type="entry name" value="ThiF"/>
    <property type="match status" value="1"/>
</dbReference>
<gene>
    <name evidence="2" type="ORF">METZ01_LOCUS438129</name>
</gene>
<dbReference type="AlphaFoldDB" id="A0A382YQY0"/>
<name>A0A382YQY0_9ZZZZ</name>
<proteinExistence type="predicted"/>
<organism evidence="2">
    <name type="scientific">marine metagenome</name>
    <dbReference type="NCBI Taxonomy" id="408172"/>
    <lineage>
        <taxon>unclassified sequences</taxon>
        <taxon>metagenomes</taxon>
        <taxon>ecological metagenomes</taxon>
    </lineage>
</organism>
<protein>
    <recommendedName>
        <fullName evidence="1">THIF-type NAD/FAD binding fold domain-containing protein</fullName>
    </recommendedName>
</protein>
<dbReference type="InterPro" id="IPR000594">
    <property type="entry name" value="ThiF_NAD_FAD-bd"/>
</dbReference>
<sequence>MKYNSEAIINSIDKKLSEDEMKKVISHVDIVIDATDNLESRLMIN</sequence>
<dbReference type="SUPFAM" id="SSF69572">
    <property type="entry name" value="Activating enzymes of the ubiquitin-like proteins"/>
    <property type="match status" value="1"/>
</dbReference>
<evidence type="ECO:0000313" key="2">
    <source>
        <dbReference type="EMBL" id="SVD85275.1"/>
    </source>
</evidence>
<feature type="non-terminal residue" evidence="2">
    <location>
        <position position="45"/>
    </location>
</feature>
<feature type="domain" description="THIF-type NAD/FAD binding fold" evidence="1">
    <location>
        <begin position="2"/>
        <end position="45"/>
    </location>
</feature>
<dbReference type="InterPro" id="IPR035985">
    <property type="entry name" value="Ubiquitin-activating_enz"/>
</dbReference>
<dbReference type="GO" id="GO:0008641">
    <property type="term" value="F:ubiquitin-like modifier activating enzyme activity"/>
    <property type="evidence" value="ECO:0007669"/>
    <property type="project" value="InterPro"/>
</dbReference>
<reference evidence="2" key="1">
    <citation type="submission" date="2018-05" db="EMBL/GenBank/DDBJ databases">
        <authorList>
            <person name="Lanie J.A."/>
            <person name="Ng W.-L."/>
            <person name="Kazmierczak K.M."/>
            <person name="Andrzejewski T.M."/>
            <person name="Davidsen T.M."/>
            <person name="Wayne K.J."/>
            <person name="Tettelin H."/>
            <person name="Glass J.I."/>
            <person name="Rusch D."/>
            <person name="Podicherti R."/>
            <person name="Tsui H.-C.T."/>
            <person name="Winkler M.E."/>
        </authorList>
    </citation>
    <scope>NUCLEOTIDE SEQUENCE</scope>
</reference>
<dbReference type="EMBL" id="UINC01177560">
    <property type="protein sequence ID" value="SVD85275.1"/>
    <property type="molecule type" value="Genomic_DNA"/>
</dbReference>
<dbReference type="Gene3D" id="3.40.50.720">
    <property type="entry name" value="NAD(P)-binding Rossmann-like Domain"/>
    <property type="match status" value="1"/>
</dbReference>